<comment type="caution">
    <text evidence="3">The sequence shown here is derived from an EMBL/GenBank/DDBJ whole genome shotgun (WGS) entry which is preliminary data.</text>
</comment>
<organism evidence="3 4">
    <name type="scientific">Actinomadura keratinilytica</name>
    <dbReference type="NCBI Taxonomy" id="547461"/>
    <lineage>
        <taxon>Bacteria</taxon>
        <taxon>Bacillati</taxon>
        <taxon>Actinomycetota</taxon>
        <taxon>Actinomycetes</taxon>
        <taxon>Streptosporangiales</taxon>
        <taxon>Thermomonosporaceae</taxon>
        <taxon>Actinomadura</taxon>
    </lineage>
</organism>
<keyword evidence="4" id="KW-1185">Reference proteome</keyword>
<feature type="domain" description="IclR-ED" evidence="2">
    <location>
        <begin position="1"/>
        <end position="104"/>
    </location>
</feature>
<dbReference type="InterPro" id="IPR014757">
    <property type="entry name" value="Tscrpt_reg_IclR_C"/>
</dbReference>
<evidence type="ECO:0000259" key="2">
    <source>
        <dbReference type="PROSITE" id="PS51078"/>
    </source>
</evidence>
<feature type="compositionally biased region" description="Low complexity" evidence="1">
    <location>
        <begin position="13"/>
        <end position="25"/>
    </location>
</feature>
<protein>
    <recommendedName>
        <fullName evidence="2">IclR-ED domain-containing protein</fullName>
    </recommendedName>
</protein>
<dbReference type="InterPro" id="IPR029016">
    <property type="entry name" value="GAF-like_dom_sf"/>
</dbReference>
<name>A0ABP7XVH3_9ACTN</name>
<feature type="region of interest" description="Disordered" evidence="1">
    <location>
        <begin position="1"/>
        <end position="37"/>
    </location>
</feature>
<dbReference type="Pfam" id="PF01614">
    <property type="entry name" value="IclR_C"/>
    <property type="match status" value="1"/>
</dbReference>
<evidence type="ECO:0000313" key="4">
    <source>
        <dbReference type="Proteomes" id="UP001500266"/>
    </source>
</evidence>
<dbReference type="Proteomes" id="UP001500266">
    <property type="component" value="Unassembled WGS sequence"/>
</dbReference>
<gene>
    <name evidence="3" type="ORF">GCM10022416_00590</name>
</gene>
<dbReference type="SUPFAM" id="SSF55781">
    <property type="entry name" value="GAF domain-like"/>
    <property type="match status" value="1"/>
</dbReference>
<dbReference type="EMBL" id="BAABDO010000001">
    <property type="protein sequence ID" value="GAA4126711.1"/>
    <property type="molecule type" value="Genomic_DNA"/>
</dbReference>
<feature type="compositionally biased region" description="Basic and acidic residues" evidence="1">
    <location>
        <begin position="26"/>
        <end position="36"/>
    </location>
</feature>
<reference evidence="4" key="1">
    <citation type="journal article" date="2019" name="Int. J. Syst. Evol. Microbiol.">
        <title>The Global Catalogue of Microorganisms (GCM) 10K type strain sequencing project: providing services to taxonomists for standard genome sequencing and annotation.</title>
        <authorList>
            <consortium name="The Broad Institute Genomics Platform"/>
            <consortium name="The Broad Institute Genome Sequencing Center for Infectious Disease"/>
            <person name="Wu L."/>
            <person name="Ma J."/>
        </authorList>
    </citation>
    <scope>NUCLEOTIDE SEQUENCE [LARGE SCALE GENOMIC DNA]</scope>
    <source>
        <strain evidence="4">JCM 17316</strain>
    </source>
</reference>
<dbReference type="Gene3D" id="3.30.450.40">
    <property type="match status" value="1"/>
</dbReference>
<accession>A0ABP7XVH3</accession>
<evidence type="ECO:0000313" key="3">
    <source>
        <dbReference type="EMBL" id="GAA4126711.1"/>
    </source>
</evidence>
<dbReference type="PROSITE" id="PS51078">
    <property type="entry name" value="ICLR_ED"/>
    <property type="match status" value="1"/>
</dbReference>
<proteinExistence type="predicted"/>
<evidence type="ECO:0000256" key="1">
    <source>
        <dbReference type="SAM" id="MobiDB-lite"/>
    </source>
</evidence>
<sequence>MRDVEAPAQRVSDAVADAQAGGAHADAGHVRGEQHPGARLQVAAVDEEFEPGLVGVSAPVRDFRGAVIAAINVSAPKGRLGGHLDEAGRRTLAVARELSAKLGYHPEPRPH</sequence>